<dbReference type="GO" id="GO:0005524">
    <property type="term" value="F:ATP binding"/>
    <property type="evidence" value="ECO:0007669"/>
    <property type="project" value="UniProtKB-KW"/>
</dbReference>
<keyword evidence="1" id="KW-0808">Transferase</keyword>
<sequence>MLKHDFASPIENLICVTKPASAALGRCLWTCTIDTKNYWLKYHLPETHAQSEQDFLHEQLFYKEINLKNSTWLLPYKLIEVSLIPQLEHSLGQVLILPDSDVWFDSLNEETDFSDIYRKIWCAINKLAELHEFGWIHGDVKAEHFREFQQKPYLIDFEKTKPISSQESIMDATPRNMAPELFRGGYKSIQSDLYALGIVLYEWLTQTRLEAISYRDWAILHCQNLTIGLPPQFLNFYPLLTGLLQKQQQNRFSNASEAINCLKQIQIDKNH</sequence>
<feature type="domain" description="Protein kinase" evidence="5">
    <location>
        <begin position="1"/>
        <end position="271"/>
    </location>
</feature>
<keyword evidence="2" id="KW-0547">Nucleotide-binding</keyword>
<dbReference type="EMBL" id="JAEFCT010000005">
    <property type="protein sequence ID" value="MBK1444328.1"/>
    <property type="molecule type" value="Genomic_DNA"/>
</dbReference>
<comment type="caution">
    <text evidence="6">The sequence shown here is derived from an EMBL/GenBank/DDBJ whole genome shotgun (WGS) entry which is preliminary data.</text>
</comment>
<dbReference type="Pfam" id="PF00069">
    <property type="entry name" value="Pkinase"/>
    <property type="match status" value="1"/>
</dbReference>
<evidence type="ECO:0000259" key="5">
    <source>
        <dbReference type="PROSITE" id="PS50011"/>
    </source>
</evidence>
<proteinExistence type="predicted"/>
<dbReference type="RefSeq" id="WP_200005248.1">
    <property type="nucleotide sequence ID" value="NZ_JAEFCT010000005.1"/>
</dbReference>
<evidence type="ECO:0000256" key="2">
    <source>
        <dbReference type="ARBA" id="ARBA00022741"/>
    </source>
</evidence>
<accession>A0A8I1KZP8</accession>
<gene>
    <name evidence="6" type="ORF">JDA50_07715</name>
</gene>
<reference evidence="6" key="1">
    <citation type="submission" date="2020-12" db="EMBL/GenBank/DDBJ databases">
        <authorList>
            <person name="Chopjitt P."/>
        </authorList>
    </citation>
    <scope>NUCLEOTIDE SEQUENCE</scope>
    <source>
        <strain evidence="6">AP1</strain>
    </source>
</reference>
<evidence type="ECO:0000256" key="4">
    <source>
        <dbReference type="ARBA" id="ARBA00022840"/>
    </source>
</evidence>
<dbReference type="SUPFAM" id="SSF56112">
    <property type="entry name" value="Protein kinase-like (PK-like)"/>
    <property type="match status" value="1"/>
</dbReference>
<dbReference type="InterPro" id="IPR000719">
    <property type="entry name" value="Prot_kinase_dom"/>
</dbReference>
<dbReference type="GO" id="GO:0004674">
    <property type="term" value="F:protein serine/threonine kinase activity"/>
    <property type="evidence" value="ECO:0007669"/>
    <property type="project" value="TreeGrafter"/>
</dbReference>
<dbReference type="AlphaFoldDB" id="A0A8I1KZP8"/>
<evidence type="ECO:0000256" key="1">
    <source>
        <dbReference type="ARBA" id="ARBA00022679"/>
    </source>
</evidence>
<evidence type="ECO:0000313" key="7">
    <source>
        <dbReference type="Proteomes" id="UP000660083"/>
    </source>
</evidence>
<evidence type="ECO:0000313" key="6">
    <source>
        <dbReference type="EMBL" id="MBK1444328.1"/>
    </source>
</evidence>
<keyword evidence="3 6" id="KW-0418">Kinase</keyword>
<dbReference type="InterPro" id="IPR011009">
    <property type="entry name" value="Kinase-like_dom_sf"/>
</dbReference>
<dbReference type="Gene3D" id="1.10.510.10">
    <property type="entry name" value="Transferase(Phosphotransferase) domain 1"/>
    <property type="match status" value="1"/>
</dbReference>
<name>A0A8I1KZP8_ACIPI</name>
<dbReference type="PANTHER" id="PTHR43289:SF6">
    <property type="entry name" value="SERINE_THREONINE-PROTEIN KINASE NEKL-3"/>
    <property type="match status" value="1"/>
</dbReference>
<organism evidence="6 7">
    <name type="scientific">Acinetobacter pittii</name>
    <name type="common">Acinetobacter genomosp. 3</name>
    <dbReference type="NCBI Taxonomy" id="48296"/>
    <lineage>
        <taxon>Bacteria</taxon>
        <taxon>Pseudomonadati</taxon>
        <taxon>Pseudomonadota</taxon>
        <taxon>Gammaproteobacteria</taxon>
        <taxon>Moraxellales</taxon>
        <taxon>Moraxellaceae</taxon>
        <taxon>Acinetobacter</taxon>
        <taxon>Acinetobacter calcoaceticus/baumannii complex</taxon>
    </lineage>
</organism>
<dbReference type="Proteomes" id="UP000660083">
    <property type="component" value="Unassembled WGS sequence"/>
</dbReference>
<keyword evidence="4" id="KW-0067">ATP-binding</keyword>
<evidence type="ECO:0000256" key="3">
    <source>
        <dbReference type="ARBA" id="ARBA00022777"/>
    </source>
</evidence>
<protein>
    <submittedName>
        <fullName evidence="6">Protein kinase</fullName>
    </submittedName>
</protein>
<dbReference type="PANTHER" id="PTHR43289">
    <property type="entry name" value="MITOGEN-ACTIVATED PROTEIN KINASE KINASE KINASE 20-RELATED"/>
    <property type="match status" value="1"/>
</dbReference>
<dbReference type="PROSITE" id="PS50011">
    <property type="entry name" value="PROTEIN_KINASE_DOM"/>
    <property type="match status" value="1"/>
</dbReference>